<dbReference type="InterPro" id="IPR018379">
    <property type="entry name" value="BEN_domain"/>
</dbReference>
<dbReference type="Gene3D" id="1.10.10.2590">
    <property type="entry name" value="BEN domain"/>
    <property type="match status" value="1"/>
</dbReference>
<evidence type="ECO:0000313" key="4">
    <source>
        <dbReference type="Proteomes" id="UP000826195"/>
    </source>
</evidence>
<comment type="caution">
    <text evidence="3">The sequence shown here is derived from an EMBL/GenBank/DDBJ whole genome shotgun (WGS) entry which is preliminary data.</text>
</comment>
<evidence type="ECO:0000256" key="1">
    <source>
        <dbReference type="SAM" id="MobiDB-lite"/>
    </source>
</evidence>
<dbReference type="AlphaFoldDB" id="A0AAV7J4F3"/>
<organism evidence="3 4">
    <name type="scientific">Cotesia glomerata</name>
    <name type="common">Lepidopteran parasitic wasp</name>
    <name type="synonym">Apanteles glomeratus</name>
    <dbReference type="NCBI Taxonomy" id="32391"/>
    <lineage>
        <taxon>Eukaryota</taxon>
        <taxon>Metazoa</taxon>
        <taxon>Ecdysozoa</taxon>
        <taxon>Arthropoda</taxon>
        <taxon>Hexapoda</taxon>
        <taxon>Insecta</taxon>
        <taxon>Pterygota</taxon>
        <taxon>Neoptera</taxon>
        <taxon>Endopterygota</taxon>
        <taxon>Hymenoptera</taxon>
        <taxon>Apocrita</taxon>
        <taxon>Ichneumonoidea</taxon>
        <taxon>Braconidae</taxon>
        <taxon>Microgastrinae</taxon>
        <taxon>Cotesia</taxon>
    </lineage>
</organism>
<dbReference type="EMBL" id="JAHXZJ010000001">
    <property type="protein sequence ID" value="KAH0567845.1"/>
    <property type="molecule type" value="Genomic_DNA"/>
</dbReference>
<proteinExistence type="predicted"/>
<gene>
    <name evidence="3" type="ORF">KQX54_014930</name>
</gene>
<accession>A0AAV7J4F3</accession>
<name>A0AAV7J4F3_COTGL</name>
<protein>
    <recommendedName>
        <fullName evidence="2">BEN domain-containing protein</fullName>
    </recommendedName>
</protein>
<sequence>MFALVKWIGGDDDKKYTVGIDVEHIKNFDYDKFNSDDEDPDKIYVVEWHESKKEPLGGWICFSAQIIAVSGSLANLKKKMKAIDGIESPRRMSLEITDDKGPGQNDYSIIKDGPKIDESEVPVIDPEIDYSPEVKRKKLLGGNDGNENIDIFDDDKAEASGSKVFSSDQNDDEDLLIIKEKNVRPGGSEFVTKHELSEAITMALQKVLAAIPATSSVVPTLSDCSKTKRSKNKKNNMIELGQPGSNVFVTSDQWIAAEATKSFTAMTTSLLVSVFPTDQLIKSNYKGGPPKNAIDKTVIHTGLENTNELKAIKEAVQQRFKNNLIRLSLKKPKTEDPPKDTKENKPNDS</sequence>
<keyword evidence="4" id="KW-1185">Reference proteome</keyword>
<feature type="domain" description="BEN" evidence="2">
    <location>
        <begin position="244"/>
        <end position="341"/>
    </location>
</feature>
<reference evidence="3 4" key="1">
    <citation type="journal article" date="2021" name="J. Hered.">
        <title>A chromosome-level genome assembly of the parasitoid wasp, Cotesia glomerata (Hymenoptera: Braconidae).</title>
        <authorList>
            <person name="Pinto B.J."/>
            <person name="Weis J.J."/>
            <person name="Gamble T."/>
            <person name="Ode P.J."/>
            <person name="Paul R."/>
            <person name="Zaspel J.M."/>
        </authorList>
    </citation>
    <scope>NUCLEOTIDE SEQUENCE [LARGE SCALE GENOMIC DNA]</scope>
    <source>
        <strain evidence="3">CgM1</strain>
    </source>
</reference>
<dbReference type="GO" id="GO:0003677">
    <property type="term" value="F:DNA binding"/>
    <property type="evidence" value="ECO:0007669"/>
    <property type="project" value="InterPro"/>
</dbReference>
<evidence type="ECO:0000259" key="2">
    <source>
        <dbReference type="PROSITE" id="PS51457"/>
    </source>
</evidence>
<dbReference type="Proteomes" id="UP000826195">
    <property type="component" value="Unassembled WGS sequence"/>
</dbReference>
<dbReference type="PROSITE" id="PS51457">
    <property type="entry name" value="BEN"/>
    <property type="match status" value="1"/>
</dbReference>
<feature type="region of interest" description="Disordered" evidence="1">
    <location>
        <begin position="326"/>
        <end position="349"/>
    </location>
</feature>
<evidence type="ECO:0000313" key="3">
    <source>
        <dbReference type="EMBL" id="KAH0567845.1"/>
    </source>
</evidence>
<feature type="compositionally biased region" description="Basic and acidic residues" evidence="1">
    <location>
        <begin position="332"/>
        <end position="349"/>
    </location>
</feature>